<dbReference type="Proteomes" id="UP001157502">
    <property type="component" value="Chromosome 6"/>
</dbReference>
<evidence type="ECO:0000313" key="2">
    <source>
        <dbReference type="Proteomes" id="UP001157502"/>
    </source>
</evidence>
<proteinExistence type="predicted"/>
<reference evidence="1" key="1">
    <citation type="submission" date="2021-05" db="EMBL/GenBank/DDBJ databases">
        <authorList>
            <person name="Pan Q."/>
            <person name="Jouanno E."/>
            <person name="Zahm M."/>
            <person name="Klopp C."/>
            <person name="Cabau C."/>
            <person name="Louis A."/>
            <person name="Berthelot C."/>
            <person name="Parey E."/>
            <person name="Roest Crollius H."/>
            <person name="Montfort J."/>
            <person name="Robinson-Rechavi M."/>
            <person name="Bouchez O."/>
            <person name="Lampietro C."/>
            <person name="Lopez Roques C."/>
            <person name="Donnadieu C."/>
            <person name="Postlethwait J."/>
            <person name="Bobe J."/>
            <person name="Dillon D."/>
            <person name="Chandos A."/>
            <person name="von Hippel F."/>
            <person name="Guiguen Y."/>
        </authorList>
    </citation>
    <scope>NUCLEOTIDE SEQUENCE</scope>
    <source>
        <strain evidence="1">YG-Jan2019</strain>
    </source>
</reference>
<organism evidence="1 2">
    <name type="scientific">Dallia pectoralis</name>
    <name type="common">Alaska blackfish</name>
    <dbReference type="NCBI Taxonomy" id="75939"/>
    <lineage>
        <taxon>Eukaryota</taxon>
        <taxon>Metazoa</taxon>
        <taxon>Chordata</taxon>
        <taxon>Craniata</taxon>
        <taxon>Vertebrata</taxon>
        <taxon>Euteleostomi</taxon>
        <taxon>Actinopterygii</taxon>
        <taxon>Neopterygii</taxon>
        <taxon>Teleostei</taxon>
        <taxon>Protacanthopterygii</taxon>
        <taxon>Esociformes</taxon>
        <taxon>Umbridae</taxon>
        <taxon>Dallia</taxon>
    </lineage>
</organism>
<accession>A0ACC2H1H8</accession>
<protein>
    <submittedName>
        <fullName evidence="1">Uncharacterized protein</fullName>
    </submittedName>
</protein>
<sequence length="338" mass="38589">MVSPEGPVSLWKRADAFDHSLSLGASLTRVIADMFSKYDRLVEDETMSVVNEGSPRLNAISPGSADSEYDSESDRDIHDVSMSSEYSFFDGVQENSSLKVIHFENSDSDESMSIAHWDQDDDRDHYHQHVEDDYNYSDDDGNDTPRADRIRLASWKATRWPTGGSEDVRWTPALAVKNPLPDKHRVDDVQEDPGIRLLSPCGTAVARGPAPLLRTPRSRTLHLKLWRDVHLAVQMLNLETDTDMGACKDIKAMYSRTVTRKLSLYSHGNRRRPVWRQRERVDGSSYHVINQHYQGLWGSRFDWHTATGTWTGDTRFWDGATKFLHPRSRVPQLLPQAH</sequence>
<gene>
    <name evidence="1" type="ORF">DPEC_G00068950</name>
</gene>
<name>A0ACC2H1H8_DALPE</name>
<comment type="caution">
    <text evidence="1">The sequence shown here is derived from an EMBL/GenBank/DDBJ whole genome shotgun (WGS) entry which is preliminary data.</text>
</comment>
<keyword evidence="2" id="KW-1185">Reference proteome</keyword>
<dbReference type="EMBL" id="CM055733">
    <property type="protein sequence ID" value="KAJ8009898.1"/>
    <property type="molecule type" value="Genomic_DNA"/>
</dbReference>
<evidence type="ECO:0000313" key="1">
    <source>
        <dbReference type="EMBL" id="KAJ8009898.1"/>
    </source>
</evidence>